<feature type="region of interest" description="Disordered" evidence="1">
    <location>
        <begin position="1"/>
        <end position="48"/>
    </location>
</feature>
<evidence type="ECO:0000313" key="3">
    <source>
        <dbReference type="Proteomes" id="UP000688137"/>
    </source>
</evidence>
<dbReference type="OMA" id="EINCECF"/>
<gene>
    <name evidence="2" type="ORF">PPRIM_AZ9-3.1.T0480087</name>
</gene>
<accession>A0A8S1LTC5</accession>
<name>A0A8S1LTC5_PARPR</name>
<dbReference type="EMBL" id="CAJJDM010000048">
    <property type="protein sequence ID" value="CAD8071858.1"/>
    <property type="molecule type" value="Genomic_DNA"/>
</dbReference>
<evidence type="ECO:0000313" key="2">
    <source>
        <dbReference type="EMBL" id="CAD8071858.1"/>
    </source>
</evidence>
<sequence length="1116" mass="132210">MSRHKTQFKTIKKRTNKTSDLTEKFKKNLQQQLDSDDDDGDQQNEQKSKHESLVNEYLAFTQLEQALTTGLRAAISGDLVPKNPWCEVSRTLGVQNLKTDIYTTFEKLAKNFRKTPCIETRKYNIYKISYSFKQKTRIINSQNELEEVFEEQKFEVYGYERMLEYVFLPNLKEFYFAIQNILPSFIKEYPQGRIQVVNSLSGGYIIKSGLITYPKAHPKDLEINCECFIQASSDDIAFDMFANFVFEDCQSINNKQDLNLIKVFLIYYFDQEKKEQKKITWKMKNISNTNKNKFLNDIKEYTKNRSSIYWKGYCRVKGFENLDLMEGIDDNNPEGFQYIEVYKIYNLHLFKNDGQQVQKISYQNQPLGSLLKGVFFDEGQAQIYASYFYKENETFNKSVYYKDFVKNHLMLVLKKWEEQNIGASAWELFYLALYIENADQRRDLLDSIIQIISSDYSSLIQLTKLNNILQMLMEEYDKKQQAILRPIITSTYNVYRQELMVTFGRSSGSDIIRYREFLFRLLREMEDRQGGFLIEENSYQVLKAMVKVTKFIGIGNLQRVGAITVSLSLYIFDSLKQNKLISENSGYYTYEEFQSLKAPKKMLHVSTEIQAKKIDKEFKFKKEADIEDVIILQFLNEYDLFDNLYYILRDIFFGKQLPNALPTAQFKVETKAIKYQLFEIERKEVYDQMINQLSEDKRINYGNDPSMELYNFITEDMDDLDLKPIIGWKQCLYYAAVFEISGLKAYLDEFPWRKALKRPIPEAYKVMPILAVSGTYLFHDADVINRTYGEWSLHWDWIIKGASYPHAQQIFIDTILKYVSWLEVSTEMMVMGFFTKKSRFEPFLTIEEILKAEDLSEIRQRLLSKFTEGKAVYFKTIFKVETRFKNVNFIINLHYIDQSGSNLQSLLQEDICENYFRVFFDLSEFKLWNRLYPYSNNRALKLLTQQQQNIFYTGSLNDAIKLELIKFFVTESEEIFLTMCRILFSYSESFYNYSKEAETFYFLFKYLNEIKNKERSKITSANDIKDYYSEWQKGLQDDLIAYDNIYFDSIGATVMNYLQHGTQAFDGNQTDFDGYANKMMKLYDMCQIISDSVVLTYRQLLLEDYGYTLLWLPKQR</sequence>
<dbReference type="AlphaFoldDB" id="A0A8S1LTC5"/>
<feature type="compositionally biased region" description="Basic residues" evidence="1">
    <location>
        <begin position="1"/>
        <end position="16"/>
    </location>
</feature>
<reference evidence="2" key="1">
    <citation type="submission" date="2021-01" db="EMBL/GenBank/DDBJ databases">
        <authorList>
            <consortium name="Genoscope - CEA"/>
            <person name="William W."/>
        </authorList>
    </citation>
    <scope>NUCLEOTIDE SEQUENCE</scope>
</reference>
<organism evidence="2 3">
    <name type="scientific">Paramecium primaurelia</name>
    <dbReference type="NCBI Taxonomy" id="5886"/>
    <lineage>
        <taxon>Eukaryota</taxon>
        <taxon>Sar</taxon>
        <taxon>Alveolata</taxon>
        <taxon>Ciliophora</taxon>
        <taxon>Intramacronucleata</taxon>
        <taxon>Oligohymenophorea</taxon>
        <taxon>Peniculida</taxon>
        <taxon>Parameciidae</taxon>
        <taxon>Paramecium</taxon>
    </lineage>
</organism>
<proteinExistence type="predicted"/>
<keyword evidence="3" id="KW-1185">Reference proteome</keyword>
<evidence type="ECO:0000256" key="1">
    <source>
        <dbReference type="SAM" id="MobiDB-lite"/>
    </source>
</evidence>
<comment type="caution">
    <text evidence="2">The sequence shown here is derived from an EMBL/GenBank/DDBJ whole genome shotgun (WGS) entry which is preliminary data.</text>
</comment>
<dbReference type="Proteomes" id="UP000688137">
    <property type="component" value="Unassembled WGS sequence"/>
</dbReference>
<protein>
    <submittedName>
        <fullName evidence="2">Uncharacterized protein</fullName>
    </submittedName>
</protein>